<evidence type="ECO:0000256" key="3">
    <source>
        <dbReference type="ARBA" id="ARBA00022833"/>
    </source>
</evidence>
<gene>
    <name evidence="7" type="ORF">BIW11_06840</name>
</gene>
<dbReference type="Proteomes" id="UP000192247">
    <property type="component" value="Unassembled WGS sequence"/>
</dbReference>
<dbReference type="PANTHER" id="PTHR20922">
    <property type="entry name" value="DNL-TYPE ZINC FINGER PROTEIN"/>
    <property type="match status" value="1"/>
</dbReference>
<sequence length="130" mass="14581">MQPINRSILRWSYGILRRIYCSASKIGNGDSGHSGGQLGKLPDRRLYLRFKCGPCGLSVEKWLSKQAYDHGVIIVTCDGCKNRHLIADNLGWFPDVDRKKLPKVQEVMMENFASAQDDPAEPSGSETKQK</sequence>
<dbReference type="OrthoDB" id="512667at2759"/>
<keyword evidence="2 4" id="KW-0863">Zinc-finger</keyword>
<evidence type="ECO:0000256" key="2">
    <source>
        <dbReference type="ARBA" id="ARBA00022771"/>
    </source>
</evidence>
<dbReference type="STRING" id="418985.A0A1V9XWP4"/>
<dbReference type="GO" id="GO:0008270">
    <property type="term" value="F:zinc ion binding"/>
    <property type="evidence" value="ECO:0007669"/>
    <property type="project" value="UniProtKB-KW"/>
</dbReference>
<evidence type="ECO:0000313" key="7">
    <source>
        <dbReference type="EMBL" id="OQR77788.1"/>
    </source>
</evidence>
<dbReference type="FunCoup" id="A0A1V9XWP4">
    <property type="interactions" value="45"/>
</dbReference>
<dbReference type="InterPro" id="IPR007853">
    <property type="entry name" value="Znf_DNL-typ"/>
</dbReference>
<evidence type="ECO:0000256" key="4">
    <source>
        <dbReference type="PROSITE-ProRule" id="PRU00834"/>
    </source>
</evidence>
<name>A0A1V9XWP4_9ACAR</name>
<dbReference type="InParanoid" id="A0A1V9XWP4"/>
<dbReference type="InterPro" id="IPR024158">
    <property type="entry name" value="Mt_import_TIM15"/>
</dbReference>
<evidence type="ECO:0000256" key="5">
    <source>
        <dbReference type="SAM" id="MobiDB-lite"/>
    </source>
</evidence>
<dbReference type="EMBL" id="MNPL01003059">
    <property type="protein sequence ID" value="OQR77788.1"/>
    <property type="molecule type" value="Genomic_DNA"/>
</dbReference>
<keyword evidence="3" id="KW-0862">Zinc</keyword>
<dbReference type="GO" id="GO:0005739">
    <property type="term" value="C:mitochondrion"/>
    <property type="evidence" value="ECO:0007669"/>
    <property type="project" value="TreeGrafter"/>
</dbReference>
<accession>A0A1V9XWP4</accession>
<dbReference type="GO" id="GO:0006457">
    <property type="term" value="P:protein folding"/>
    <property type="evidence" value="ECO:0007669"/>
    <property type="project" value="TreeGrafter"/>
</dbReference>
<organism evidence="7 8">
    <name type="scientific">Tropilaelaps mercedesae</name>
    <dbReference type="NCBI Taxonomy" id="418985"/>
    <lineage>
        <taxon>Eukaryota</taxon>
        <taxon>Metazoa</taxon>
        <taxon>Ecdysozoa</taxon>
        <taxon>Arthropoda</taxon>
        <taxon>Chelicerata</taxon>
        <taxon>Arachnida</taxon>
        <taxon>Acari</taxon>
        <taxon>Parasitiformes</taxon>
        <taxon>Mesostigmata</taxon>
        <taxon>Gamasina</taxon>
        <taxon>Dermanyssoidea</taxon>
        <taxon>Laelapidae</taxon>
        <taxon>Tropilaelaps</taxon>
    </lineage>
</organism>
<keyword evidence="1" id="KW-0479">Metal-binding</keyword>
<protein>
    <submittedName>
        <fullName evidence="7">DNL-type zinc finger protein-like</fullName>
    </submittedName>
</protein>
<evidence type="ECO:0000256" key="1">
    <source>
        <dbReference type="ARBA" id="ARBA00022723"/>
    </source>
</evidence>
<dbReference type="PROSITE" id="PS51501">
    <property type="entry name" value="ZF_DNL"/>
    <property type="match status" value="1"/>
</dbReference>
<keyword evidence="8" id="KW-1185">Reference proteome</keyword>
<dbReference type="PANTHER" id="PTHR20922:SF13">
    <property type="entry name" value="DNL-TYPE ZINC FINGER PROTEIN"/>
    <property type="match status" value="1"/>
</dbReference>
<feature type="region of interest" description="Disordered" evidence="5">
    <location>
        <begin position="111"/>
        <end position="130"/>
    </location>
</feature>
<proteinExistence type="predicted"/>
<evidence type="ECO:0000259" key="6">
    <source>
        <dbReference type="PROSITE" id="PS51501"/>
    </source>
</evidence>
<dbReference type="GO" id="GO:0030150">
    <property type="term" value="P:protein import into mitochondrial matrix"/>
    <property type="evidence" value="ECO:0007669"/>
    <property type="project" value="TreeGrafter"/>
</dbReference>
<comment type="caution">
    <text evidence="7">The sequence shown here is derived from an EMBL/GenBank/DDBJ whole genome shotgun (WGS) entry which is preliminary data.</text>
</comment>
<reference evidence="7 8" key="1">
    <citation type="journal article" date="2017" name="Gigascience">
        <title>Draft genome of the honey bee ectoparasitic mite, Tropilaelaps mercedesae, is shaped by the parasitic life history.</title>
        <authorList>
            <person name="Dong X."/>
            <person name="Armstrong S.D."/>
            <person name="Xia D."/>
            <person name="Makepeace B.L."/>
            <person name="Darby A.C."/>
            <person name="Kadowaki T."/>
        </authorList>
    </citation>
    <scope>NUCLEOTIDE SEQUENCE [LARGE SCALE GENOMIC DNA]</scope>
    <source>
        <strain evidence="7">Wuxi-XJTLU</strain>
    </source>
</reference>
<dbReference type="AlphaFoldDB" id="A0A1V9XWP4"/>
<dbReference type="GO" id="GO:0050821">
    <property type="term" value="P:protein stabilization"/>
    <property type="evidence" value="ECO:0007669"/>
    <property type="project" value="TreeGrafter"/>
</dbReference>
<dbReference type="GO" id="GO:0051087">
    <property type="term" value="F:protein-folding chaperone binding"/>
    <property type="evidence" value="ECO:0007669"/>
    <property type="project" value="TreeGrafter"/>
</dbReference>
<dbReference type="Pfam" id="PF05180">
    <property type="entry name" value="zf-DNL"/>
    <property type="match status" value="1"/>
</dbReference>
<evidence type="ECO:0000313" key="8">
    <source>
        <dbReference type="Proteomes" id="UP000192247"/>
    </source>
</evidence>
<feature type="domain" description="DNL-type" evidence="6">
    <location>
        <begin position="41"/>
        <end position="130"/>
    </location>
</feature>